<evidence type="ECO:0000313" key="1">
    <source>
        <dbReference type="EMBL" id="NOU73535.1"/>
    </source>
</evidence>
<dbReference type="RefSeq" id="WP_171644952.1">
    <property type="nucleotide sequence ID" value="NZ_WHOA01000127.1"/>
</dbReference>
<evidence type="ECO:0000313" key="2">
    <source>
        <dbReference type="Proteomes" id="UP000616779"/>
    </source>
</evidence>
<dbReference type="EMBL" id="WHOA01000127">
    <property type="protein sequence ID" value="NOU73535.1"/>
    <property type="molecule type" value="Genomic_DNA"/>
</dbReference>
<reference evidence="1 2" key="1">
    <citation type="submission" date="2019-10" db="EMBL/GenBank/DDBJ databases">
        <title>Description of Paenibacillus terrestris sp. nov.</title>
        <authorList>
            <person name="Carlier A."/>
            <person name="Qi S."/>
        </authorList>
    </citation>
    <scope>NUCLEOTIDE SEQUENCE [LARGE SCALE GENOMIC DNA]</scope>
    <source>
        <strain evidence="1 2">LMG 31458</strain>
    </source>
</reference>
<comment type="caution">
    <text evidence="1">The sequence shown here is derived from an EMBL/GenBank/DDBJ whole genome shotgun (WGS) entry which is preliminary data.</text>
</comment>
<sequence>MYKLLLIVLMSVVFMSLYGLQTDEELAMHTLFHGKHALNNSVHAAAQQSDQVKLASGIHSIDETKARDVAMQYLQANLRLNTANDPLPNTFLRSRVVVELFKIINDNEVFPYTYVDAGNGYSVTLDRPGVIMFIRLEFPRTYTVLQPITWTIKSSAEMVF</sequence>
<keyword evidence="2" id="KW-1185">Reference proteome</keyword>
<proteinExistence type="predicted"/>
<gene>
    <name evidence="1" type="ORF">GC098_19260</name>
</gene>
<organism evidence="1 2">
    <name type="scientific">Paenibacillus phytorum</name>
    <dbReference type="NCBI Taxonomy" id="2654977"/>
    <lineage>
        <taxon>Bacteria</taxon>
        <taxon>Bacillati</taxon>
        <taxon>Bacillota</taxon>
        <taxon>Bacilli</taxon>
        <taxon>Bacillales</taxon>
        <taxon>Paenibacillaceae</taxon>
        <taxon>Paenibacillus</taxon>
    </lineage>
</organism>
<accession>A0ABX1Y0G1</accession>
<name>A0ABX1Y0G1_9BACL</name>
<dbReference type="Proteomes" id="UP000616779">
    <property type="component" value="Unassembled WGS sequence"/>
</dbReference>
<protein>
    <submittedName>
        <fullName evidence="1">Uncharacterized protein</fullName>
    </submittedName>
</protein>